<dbReference type="RefSeq" id="WP_114803521.1">
    <property type="nucleotide sequence ID" value="NZ_QQAV01000006.1"/>
</dbReference>
<dbReference type="InterPro" id="IPR002110">
    <property type="entry name" value="Ankyrin_rpt"/>
</dbReference>
<dbReference type="Gene3D" id="1.25.40.20">
    <property type="entry name" value="Ankyrin repeat-containing domain"/>
    <property type="match status" value="2"/>
</dbReference>
<evidence type="ECO:0000313" key="5">
    <source>
        <dbReference type="EMBL" id="RDI23495.1"/>
    </source>
</evidence>
<organism evidence="5 6">
    <name type="scientific">Pseudacidovorax intermedius</name>
    <dbReference type="NCBI Taxonomy" id="433924"/>
    <lineage>
        <taxon>Bacteria</taxon>
        <taxon>Pseudomonadati</taxon>
        <taxon>Pseudomonadota</taxon>
        <taxon>Betaproteobacteria</taxon>
        <taxon>Burkholderiales</taxon>
        <taxon>Comamonadaceae</taxon>
        <taxon>Pseudacidovorax</taxon>
    </lineage>
</organism>
<proteinExistence type="predicted"/>
<reference evidence="5 6" key="1">
    <citation type="submission" date="2018-07" db="EMBL/GenBank/DDBJ databases">
        <title>Genomic Encyclopedia of Type Strains, Phase IV (KMG-IV): sequencing the most valuable type-strain genomes for metagenomic binning, comparative biology and taxonomic classification.</title>
        <authorList>
            <person name="Goeker M."/>
        </authorList>
    </citation>
    <scope>NUCLEOTIDE SEQUENCE [LARGE SCALE GENOMIC DNA]</scope>
    <source>
        <strain evidence="5 6">DSM 21352</strain>
    </source>
</reference>
<dbReference type="EMBL" id="QQAV01000006">
    <property type="protein sequence ID" value="RDI23495.1"/>
    <property type="molecule type" value="Genomic_DNA"/>
</dbReference>
<dbReference type="Pfam" id="PF00581">
    <property type="entry name" value="Rhodanese"/>
    <property type="match status" value="1"/>
</dbReference>
<evidence type="ECO:0000256" key="2">
    <source>
        <dbReference type="ARBA" id="ARBA00023043"/>
    </source>
</evidence>
<dbReference type="OrthoDB" id="9811849at2"/>
<dbReference type="SUPFAM" id="SSF48403">
    <property type="entry name" value="Ankyrin repeat"/>
    <property type="match status" value="1"/>
</dbReference>
<dbReference type="PROSITE" id="PS50088">
    <property type="entry name" value="ANK_REPEAT"/>
    <property type="match status" value="2"/>
</dbReference>
<dbReference type="InterPro" id="IPR001763">
    <property type="entry name" value="Rhodanese-like_dom"/>
</dbReference>
<dbReference type="PANTHER" id="PTHR24166:SF48">
    <property type="entry name" value="PROTEIN VAPYRIN"/>
    <property type="match status" value="1"/>
</dbReference>
<dbReference type="PROSITE" id="PS50297">
    <property type="entry name" value="ANK_REP_REGION"/>
    <property type="match status" value="1"/>
</dbReference>
<keyword evidence="2 3" id="KW-0040">ANK repeat</keyword>
<dbReference type="PANTHER" id="PTHR24166">
    <property type="entry name" value="ROLLING PEBBLES, ISOFORM B"/>
    <property type="match status" value="1"/>
</dbReference>
<dbReference type="SMART" id="SM00450">
    <property type="entry name" value="RHOD"/>
    <property type="match status" value="1"/>
</dbReference>
<dbReference type="InterPro" id="IPR036873">
    <property type="entry name" value="Rhodanese-like_dom_sf"/>
</dbReference>
<dbReference type="PROSITE" id="PS50206">
    <property type="entry name" value="RHODANESE_3"/>
    <property type="match status" value="1"/>
</dbReference>
<dbReference type="Gene3D" id="3.40.250.10">
    <property type="entry name" value="Rhodanese-like domain"/>
    <property type="match status" value="1"/>
</dbReference>
<accession>A0A370FDI5</accession>
<dbReference type="AlphaFoldDB" id="A0A370FDI5"/>
<feature type="repeat" description="ANK" evidence="3">
    <location>
        <begin position="147"/>
        <end position="179"/>
    </location>
</feature>
<evidence type="ECO:0000259" key="4">
    <source>
        <dbReference type="PROSITE" id="PS50206"/>
    </source>
</evidence>
<evidence type="ECO:0000313" key="6">
    <source>
        <dbReference type="Proteomes" id="UP000255265"/>
    </source>
</evidence>
<dbReference type="Pfam" id="PF12796">
    <property type="entry name" value="Ank_2"/>
    <property type="match status" value="1"/>
</dbReference>
<gene>
    <name evidence="5" type="ORF">DFR41_106201</name>
</gene>
<comment type="caution">
    <text evidence="5">The sequence shown here is derived from an EMBL/GenBank/DDBJ whole genome shotgun (WGS) entry which is preliminary data.</text>
</comment>
<feature type="repeat" description="ANK" evidence="3">
    <location>
        <begin position="180"/>
        <end position="212"/>
    </location>
</feature>
<name>A0A370FDI5_9BURK</name>
<dbReference type="SUPFAM" id="SSF52821">
    <property type="entry name" value="Rhodanese/Cell cycle control phosphatase"/>
    <property type="match status" value="1"/>
</dbReference>
<dbReference type="Pfam" id="PF00023">
    <property type="entry name" value="Ank"/>
    <property type="match status" value="1"/>
</dbReference>
<protein>
    <submittedName>
        <fullName evidence="5">Rhodanese-like domain-containing protein</fullName>
    </submittedName>
</protein>
<keyword evidence="6" id="KW-1185">Reference proteome</keyword>
<keyword evidence="1" id="KW-0677">Repeat</keyword>
<dbReference type="InterPro" id="IPR036770">
    <property type="entry name" value="Ankyrin_rpt-contain_sf"/>
</dbReference>
<evidence type="ECO:0000256" key="1">
    <source>
        <dbReference type="ARBA" id="ARBA00022737"/>
    </source>
</evidence>
<dbReference type="SMART" id="SM00248">
    <property type="entry name" value="ANK"/>
    <property type="match status" value="3"/>
</dbReference>
<dbReference type="InterPro" id="IPR050889">
    <property type="entry name" value="Dendritic_Spine_Reg/Scaffold"/>
</dbReference>
<feature type="domain" description="Rhodanese" evidence="4">
    <location>
        <begin position="21"/>
        <end position="109"/>
    </location>
</feature>
<dbReference type="Proteomes" id="UP000255265">
    <property type="component" value="Unassembled WGS sequence"/>
</dbReference>
<sequence>MTGQRTYRRITAAELPAWRERHPQALMLDARDAAHHAQDALPGALCLSRDNQDALLLRTDRRRPVFIYCYHGRASQTWAQMFADFGFTEVVDLIGGHAAWLVHAQAAARPVDLRVVPPAASARPVAPALAAWLAQQGLSGPEARAAHGNTPLMLAAWRGQADAVQALLAHGVALDATNADGNNALWLACVHGEPALIECLVRAGVPLDHANKVGATCLMYASSAGKTLVLRTLLALGADWRPRTQDDFTALDMAANLECLQLLREVERRARPALAA</sequence>
<evidence type="ECO:0000256" key="3">
    <source>
        <dbReference type="PROSITE-ProRule" id="PRU00023"/>
    </source>
</evidence>